<name>A0A4Z0V619_9BACT</name>
<evidence type="ECO:0000313" key="3">
    <source>
        <dbReference type="Proteomes" id="UP000297635"/>
    </source>
</evidence>
<dbReference type="Proteomes" id="UP000297635">
    <property type="component" value="Unassembled WGS sequence"/>
</dbReference>
<dbReference type="RefSeq" id="WP_135469678.1">
    <property type="nucleotide sequence ID" value="NZ_SJSA01000001.1"/>
</dbReference>
<organism evidence="2 3">
    <name type="scientific">Duncaniella freteri</name>
    <dbReference type="NCBI Taxonomy" id="2530391"/>
    <lineage>
        <taxon>Bacteria</taxon>
        <taxon>Pseudomonadati</taxon>
        <taxon>Bacteroidota</taxon>
        <taxon>Bacteroidia</taxon>
        <taxon>Bacteroidales</taxon>
        <taxon>Muribaculaceae</taxon>
        <taxon>Duncaniella</taxon>
    </lineage>
</organism>
<keyword evidence="1" id="KW-0732">Signal</keyword>
<protein>
    <recommendedName>
        <fullName evidence="4">MetA-pathway of phenol degradation</fullName>
    </recommendedName>
</protein>
<dbReference type="GeneID" id="82148269"/>
<accession>A0A4Z0V619</accession>
<feature type="chain" id="PRO_5021351704" description="MetA-pathway of phenol degradation" evidence="1">
    <location>
        <begin position="21"/>
        <end position="258"/>
    </location>
</feature>
<evidence type="ECO:0000313" key="2">
    <source>
        <dbReference type="EMBL" id="TGG39285.1"/>
    </source>
</evidence>
<dbReference type="EMBL" id="SJSA01000001">
    <property type="protein sequence ID" value="TGG39285.1"/>
    <property type="molecule type" value="Genomic_DNA"/>
</dbReference>
<evidence type="ECO:0008006" key="4">
    <source>
        <dbReference type="Google" id="ProtNLM"/>
    </source>
</evidence>
<dbReference type="AlphaFoldDB" id="A0A4Z0V619"/>
<feature type="signal peptide" evidence="1">
    <location>
        <begin position="1"/>
        <end position="20"/>
    </location>
</feature>
<reference evidence="2 3" key="1">
    <citation type="submission" date="2019-02" db="EMBL/GenBank/DDBJ databases">
        <title>Isolation and identification of novel species under the genus Muribaculum.</title>
        <authorList>
            <person name="Miyake S."/>
            <person name="Ding Y."/>
            <person name="Low A."/>
            <person name="Soh M."/>
            <person name="Seedorf H."/>
        </authorList>
    </citation>
    <scope>NUCLEOTIDE SEQUENCE [LARGE SCALE GENOMIC DNA]</scope>
    <source>
        <strain evidence="2 3">TLL-A3</strain>
    </source>
</reference>
<proteinExistence type="predicted"/>
<sequence length="258" mass="29278">MKRIVLICLLSIACLNVANAQEETSTSETNNWSDKLIKSPFGLGLDIQTKYVWRGMEMMSEDAAPVLFPSINYSYKGLYVYAMGGYAINGKYAEVDLGISYSWNGLSIGFNDYYYPTVDDKEDKYFGGGKHSGHWLEGMITYAPEKIPLITTISNFFAGADKYVDDNGKEKQAYSTYIELGTYYDFLDQNRIALNVGATLNKSCYNNYEHDFSVCNLELKYTYTVPFKNGWSLPLNVAYIYNPVFNKSFVNFTANFAF</sequence>
<gene>
    <name evidence="2" type="ORF">EZ315_00605</name>
</gene>
<comment type="caution">
    <text evidence="2">The sequence shown here is derived from an EMBL/GenBank/DDBJ whole genome shotgun (WGS) entry which is preliminary data.</text>
</comment>
<keyword evidence="3" id="KW-1185">Reference proteome</keyword>
<evidence type="ECO:0000256" key="1">
    <source>
        <dbReference type="SAM" id="SignalP"/>
    </source>
</evidence>